<dbReference type="PANTHER" id="PTHR42939:SF1">
    <property type="entry name" value="ABC TRANSPORTER ATP-BINDING PROTEIN ALBC-RELATED"/>
    <property type="match status" value="1"/>
</dbReference>
<dbReference type="EMBL" id="JAHLPM010000002">
    <property type="protein sequence ID" value="MBU5436914.1"/>
    <property type="molecule type" value="Genomic_DNA"/>
</dbReference>
<dbReference type="RefSeq" id="WP_216516514.1">
    <property type="nucleotide sequence ID" value="NZ_JAHLPM010000002.1"/>
</dbReference>
<dbReference type="InterPro" id="IPR003439">
    <property type="entry name" value="ABC_transporter-like_ATP-bd"/>
</dbReference>
<dbReference type="PANTHER" id="PTHR42939">
    <property type="entry name" value="ABC TRANSPORTER ATP-BINDING PROTEIN ALBC-RELATED"/>
    <property type="match status" value="1"/>
</dbReference>
<feature type="domain" description="ABC transporter" evidence="4">
    <location>
        <begin position="58"/>
        <end position="123"/>
    </location>
</feature>
<keyword evidence="1" id="KW-0813">Transport</keyword>
<dbReference type="Pfam" id="PF00005">
    <property type="entry name" value="ABC_tran"/>
    <property type="match status" value="1"/>
</dbReference>
<reference evidence="5 6" key="1">
    <citation type="submission" date="2021-06" db="EMBL/GenBank/DDBJ databases">
        <authorList>
            <person name="Sun Q."/>
            <person name="Li D."/>
        </authorList>
    </citation>
    <scope>NUCLEOTIDE SEQUENCE [LARGE SCALE GENOMIC DNA]</scope>
    <source>
        <strain evidence="5 6">MSJ-40</strain>
    </source>
</reference>
<evidence type="ECO:0000313" key="5">
    <source>
        <dbReference type="EMBL" id="MBU5436914.1"/>
    </source>
</evidence>
<dbReference type="Proteomes" id="UP000749471">
    <property type="component" value="Unassembled WGS sequence"/>
</dbReference>
<evidence type="ECO:0000259" key="4">
    <source>
        <dbReference type="Pfam" id="PF00005"/>
    </source>
</evidence>
<dbReference type="InterPro" id="IPR051782">
    <property type="entry name" value="ABC_Transporter_VariousFunc"/>
</dbReference>
<comment type="caution">
    <text evidence="5">The sequence shown here is derived from an EMBL/GenBank/DDBJ whole genome shotgun (WGS) entry which is preliminary data.</text>
</comment>
<evidence type="ECO:0000256" key="2">
    <source>
        <dbReference type="ARBA" id="ARBA00022741"/>
    </source>
</evidence>
<proteinExistence type="predicted"/>
<gene>
    <name evidence="5" type="ORF">KQI42_02770</name>
</gene>
<dbReference type="GO" id="GO:0005524">
    <property type="term" value="F:ATP binding"/>
    <property type="evidence" value="ECO:0007669"/>
    <property type="project" value="UniProtKB-KW"/>
</dbReference>
<evidence type="ECO:0000313" key="6">
    <source>
        <dbReference type="Proteomes" id="UP000749471"/>
    </source>
</evidence>
<organism evidence="5 6">
    <name type="scientific">Tissierella simiarum</name>
    <dbReference type="NCBI Taxonomy" id="2841534"/>
    <lineage>
        <taxon>Bacteria</taxon>
        <taxon>Bacillati</taxon>
        <taxon>Bacillota</taxon>
        <taxon>Tissierellia</taxon>
        <taxon>Tissierellales</taxon>
        <taxon>Tissierellaceae</taxon>
        <taxon>Tissierella</taxon>
    </lineage>
</organism>
<name>A0ABS6E3S6_9FIRM</name>
<evidence type="ECO:0000256" key="1">
    <source>
        <dbReference type="ARBA" id="ARBA00022448"/>
    </source>
</evidence>
<protein>
    <submittedName>
        <fullName evidence="5">ATP-binding cassette domain-containing protein</fullName>
    </submittedName>
</protein>
<keyword evidence="3 5" id="KW-0067">ATP-binding</keyword>
<sequence>MKSFLSLGQNYQHAKVCYGRMLEILNLEQEHNRSKIIDDIDSIEVKRLSFQYVINIPLSQNLTFGIQSYDSNRLERLCSKLSIDKRVNSKCDYINLSGGEKQKICEIRALLKNPKMMILDEPISALDSRSIVRLKEILGEEKEDKIILLITHNEEIEDIVDEFITL</sequence>
<evidence type="ECO:0000256" key="3">
    <source>
        <dbReference type="ARBA" id="ARBA00022840"/>
    </source>
</evidence>
<accession>A0ABS6E3S6</accession>
<keyword evidence="2" id="KW-0547">Nucleotide-binding</keyword>
<keyword evidence="6" id="KW-1185">Reference proteome</keyword>